<accession>A0AAE9YTX0</accession>
<dbReference type="GO" id="GO:0051920">
    <property type="term" value="F:peroxiredoxin activity"/>
    <property type="evidence" value="ECO:0007669"/>
    <property type="project" value="InterPro"/>
</dbReference>
<dbReference type="Proteomes" id="UP000032568">
    <property type="component" value="Chromosome"/>
</dbReference>
<evidence type="ECO:0000313" key="2">
    <source>
        <dbReference type="EMBL" id="WDE00200.1"/>
    </source>
</evidence>
<dbReference type="SUPFAM" id="SSF69118">
    <property type="entry name" value="AhpD-like"/>
    <property type="match status" value="1"/>
</dbReference>
<reference evidence="2 3" key="1">
    <citation type="journal article" date="2015" name="Genome Announc.">
        <title>Draft Genome Sequences of Marine Isolates of Thalassomonas viridans and Thalassomonas actiniarum.</title>
        <authorList>
            <person name="Olonade I."/>
            <person name="van Zyl L.J."/>
            <person name="Trindade M."/>
        </authorList>
    </citation>
    <scope>NUCLEOTIDE SEQUENCE [LARGE SCALE GENOMIC DNA]</scope>
    <source>
        <strain evidence="2 3">A5K-106</strain>
    </source>
</reference>
<dbReference type="RefSeq" id="WP_044832250.1">
    <property type="nucleotide sequence ID" value="NZ_CP059735.1"/>
</dbReference>
<dbReference type="AlphaFoldDB" id="A0AAE9YTX0"/>
<reference evidence="2 3" key="2">
    <citation type="journal article" date="2022" name="Mar. Drugs">
        <title>Bioassay-Guided Fractionation Leads to the Detection of Cholic Acid Generated by the Rare Thalassomonas sp.</title>
        <authorList>
            <person name="Pheiffer F."/>
            <person name="Schneider Y.K."/>
            <person name="Hansen E.H."/>
            <person name="Andersen J.H."/>
            <person name="Isaksson J."/>
            <person name="Busche T."/>
            <person name="R C."/>
            <person name="Kalinowski J."/>
            <person name="Zyl L.V."/>
            <person name="Trindade M."/>
        </authorList>
    </citation>
    <scope>NUCLEOTIDE SEQUENCE [LARGE SCALE GENOMIC DNA]</scope>
    <source>
        <strain evidence="2 3">A5K-106</strain>
    </source>
</reference>
<dbReference type="InterPro" id="IPR029032">
    <property type="entry name" value="AhpD-like"/>
</dbReference>
<keyword evidence="3" id="KW-1185">Reference proteome</keyword>
<organism evidence="2 3">
    <name type="scientific">Thalassomonas actiniarum</name>
    <dbReference type="NCBI Taxonomy" id="485447"/>
    <lineage>
        <taxon>Bacteria</taxon>
        <taxon>Pseudomonadati</taxon>
        <taxon>Pseudomonadota</taxon>
        <taxon>Gammaproteobacteria</taxon>
        <taxon>Alteromonadales</taxon>
        <taxon>Colwelliaceae</taxon>
        <taxon>Thalassomonas</taxon>
    </lineage>
</organism>
<protein>
    <submittedName>
        <fullName evidence="2">Carboxymuconolactone decarboxylase family protein</fullName>
    </submittedName>
</protein>
<dbReference type="Gene3D" id="1.20.1290.10">
    <property type="entry name" value="AhpD-like"/>
    <property type="match status" value="1"/>
</dbReference>
<name>A0AAE9YTX0_9GAMM</name>
<gene>
    <name evidence="2" type="ORF">SG35_005985</name>
</gene>
<sequence>MEERISYQQVPGELIGAMMQIESYLKQSGLDQQLLNLMRYYVSQLNGCAYCLDMHFKEALAGGEEDVRLHSVVAWRESDYYSDREQALLTWAETVTKLDKNPGQQTLEFDELRQYFSLEQIAQLTLAITQINSWNRLMKAFHFRPGRYQVAQDKLEH</sequence>
<dbReference type="InterPro" id="IPR004675">
    <property type="entry name" value="AhpD_core"/>
</dbReference>
<evidence type="ECO:0000313" key="3">
    <source>
        <dbReference type="Proteomes" id="UP000032568"/>
    </source>
</evidence>
<dbReference type="Pfam" id="PF02627">
    <property type="entry name" value="CMD"/>
    <property type="match status" value="1"/>
</dbReference>
<dbReference type="PANTHER" id="PTHR34846">
    <property type="entry name" value="4-CARBOXYMUCONOLACTONE DECARBOXYLASE FAMILY PROTEIN (AFU_ORTHOLOGUE AFUA_6G11590)"/>
    <property type="match status" value="1"/>
</dbReference>
<dbReference type="KEGG" id="tact:SG35_005985"/>
<proteinExistence type="predicted"/>
<dbReference type="EMBL" id="CP059735">
    <property type="protein sequence ID" value="WDE00200.1"/>
    <property type="molecule type" value="Genomic_DNA"/>
</dbReference>
<feature type="domain" description="Carboxymuconolactone decarboxylase-like" evidence="1">
    <location>
        <begin position="17"/>
        <end position="93"/>
    </location>
</feature>
<evidence type="ECO:0000259" key="1">
    <source>
        <dbReference type="Pfam" id="PF02627"/>
    </source>
</evidence>
<dbReference type="PANTHER" id="PTHR34846:SF10">
    <property type="entry name" value="CYTOPLASMIC PROTEIN"/>
    <property type="match status" value="1"/>
</dbReference>
<dbReference type="NCBIfam" id="TIGR00778">
    <property type="entry name" value="ahpD_dom"/>
    <property type="match status" value="1"/>
</dbReference>
<dbReference type="InterPro" id="IPR003779">
    <property type="entry name" value="CMD-like"/>
</dbReference>